<keyword evidence="1" id="KW-1185">Reference proteome</keyword>
<evidence type="ECO:0000313" key="2">
    <source>
        <dbReference type="WBParaSite" id="L893_g17991.t1"/>
    </source>
</evidence>
<sequence>MFVFALASRDFSARAHCNLVSVAKRPAFTRSPSRKPPGSVGVPYCPYPMACFGALCPAAAGESGRAAAVFTSERTAGRKGLLVCFFYCLLRRTSFTAPLAARRGTIVQFLTFCANVAHLLGSLPAVSLEDEFMGSSAAAPKFIALLLRGNL</sequence>
<evidence type="ECO:0000313" key="1">
    <source>
        <dbReference type="Proteomes" id="UP000095287"/>
    </source>
</evidence>
<reference evidence="2" key="1">
    <citation type="submission" date="2016-11" db="UniProtKB">
        <authorList>
            <consortium name="WormBaseParasite"/>
        </authorList>
    </citation>
    <scope>IDENTIFICATION</scope>
</reference>
<dbReference type="Proteomes" id="UP000095287">
    <property type="component" value="Unplaced"/>
</dbReference>
<proteinExistence type="predicted"/>
<dbReference type="WBParaSite" id="L893_g17991.t1">
    <property type="protein sequence ID" value="L893_g17991.t1"/>
    <property type="gene ID" value="L893_g17991"/>
</dbReference>
<name>A0A1I7YNW0_9BILA</name>
<dbReference type="AlphaFoldDB" id="A0A1I7YNW0"/>
<organism evidence="1 2">
    <name type="scientific">Steinernema glaseri</name>
    <dbReference type="NCBI Taxonomy" id="37863"/>
    <lineage>
        <taxon>Eukaryota</taxon>
        <taxon>Metazoa</taxon>
        <taxon>Ecdysozoa</taxon>
        <taxon>Nematoda</taxon>
        <taxon>Chromadorea</taxon>
        <taxon>Rhabditida</taxon>
        <taxon>Tylenchina</taxon>
        <taxon>Panagrolaimomorpha</taxon>
        <taxon>Strongyloidoidea</taxon>
        <taxon>Steinernematidae</taxon>
        <taxon>Steinernema</taxon>
    </lineage>
</organism>
<accession>A0A1I7YNW0</accession>
<protein>
    <submittedName>
        <fullName evidence="2">Transmembrane protein</fullName>
    </submittedName>
</protein>